<dbReference type="OrthoDB" id="9795306at2"/>
<dbReference type="Proteomes" id="UP000223913">
    <property type="component" value="Unassembled WGS sequence"/>
</dbReference>
<evidence type="ECO:0000259" key="1">
    <source>
        <dbReference type="Pfam" id="PF06983"/>
    </source>
</evidence>
<dbReference type="PANTHER" id="PTHR33990">
    <property type="entry name" value="PROTEIN YJDN-RELATED"/>
    <property type="match status" value="1"/>
</dbReference>
<dbReference type="PANTHER" id="PTHR33990:SF1">
    <property type="entry name" value="PROTEIN YJDN"/>
    <property type="match status" value="1"/>
</dbReference>
<dbReference type="EMBL" id="PDUD01000042">
    <property type="protein sequence ID" value="PHN02283.1"/>
    <property type="molecule type" value="Genomic_DNA"/>
</dbReference>
<dbReference type="CDD" id="cd06588">
    <property type="entry name" value="PhnB_like"/>
    <property type="match status" value="1"/>
</dbReference>
<keyword evidence="3" id="KW-1185">Reference proteome</keyword>
<organism evidence="2 3">
    <name type="scientific">Flavilitoribacter nigricans (strain ATCC 23147 / DSM 23189 / NBRC 102662 / NCIMB 1420 / SS-2)</name>
    <name type="common">Lewinella nigricans</name>
    <dbReference type="NCBI Taxonomy" id="1122177"/>
    <lineage>
        <taxon>Bacteria</taxon>
        <taxon>Pseudomonadati</taxon>
        <taxon>Bacteroidota</taxon>
        <taxon>Saprospiria</taxon>
        <taxon>Saprospirales</taxon>
        <taxon>Lewinellaceae</taxon>
        <taxon>Flavilitoribacter</taxon>
    </lineage>
</organism>
<dbReference type="SUPFAM" id="SSF54593">
    <property type="entry name" value="Glyoxalase/Bleomycin resistance protein/Dihydroxybiphenyl dioxygenase"/>
    <property type="match status" value="1"/>
</dbReference>
<dbReference type="Pfam" id="PF06983">
    <property type="entry name" value="3-dmu-9_3-mt"/>
    <property type="match status" value="1"/>
</dbReference>
<dbReference type="AlphaFoldDB" id="A0A2D0N3E6"/>
<dbReference type="InterPro" id="IPR028973">
    <property type="entry name" value="PhnB-like"/>
</dbReference>
<comment type="caution">
    <text evidence="2">The sequence shown here is derived from an EMBL/GenBank/DDBJ whole genome shotgun (WGS) entry which is preliminary data.</text>
</comment>
<accession>A0A2D0N3E6</accession>
<gene>
    <name evidence="2" type="ORF">CRP01_32815</name>
</gene>
<sequence>MTTINVYLTFNGNCEEAFNFYRSNFGGEFGHVGRFQEMPPQEGMPPLPEDHLDRIMHISLPISEETTLMGSDTGGEWAKNFQAGNNFSVSINTDSKTEAERLFKGLSEGGTVTMPLADTFWGDYFGSFTDKFGINWMVSFATAPQG</sequence>
<proteinExistence type="predicted"/>
<dbReference type="RefSeq" id="WP_099154311.1">
    <property type="nucleotide sequence ID" value="NZ_PDUD01000042.1"/>
</dbReference>
<reference evidence="2 3" key="1">
    <citation type="submission" date="2017-10" db="EMBL/GenBank/DDBJ databases">
        <title>The draft genome sequence of Lewinella nigricans NBRC 102662.</title>
        <authorList>
            <person name="Wang K."/>
        </authorList>
    </citation>
    <scope>NUCLEOTIDE SEQUENCE [LARGE SCALE GENOMIC DNA]</scope>
    <source>
        <strain evidence="2 3">NBRC 102662</strain>
    </source>
</reference>
<dbReference type="InterPro" id="IPR029068">
    <property type="entry name" value="Glyas_Bleomycin-R_OHBP_Dase"/>
</dbReference>
<name>A0A2D0N3E6_FLAN2</name>
<dbReference type="Gene3D" id="3.10.180.10">
    <property type="entry name" value="2,3-Dihydroxybiphenyl 1,2-Dioxygenase, domain 1"/>
    <property type="match status" value="1"/>
</dbReference>
<evidence type="ECO:0000313" key="2">
    <source>
        <dbReference type="EMBL" id="PHN02283.1"/>
    </source>
</evidence>
<feature type="domain" description="PhnB-like" evidence="1">
    <location>
        <begin position="4"/>
        <end position="138"/>
    </location>
</feature>
<protein>
    <submittedName>
        <fullName evidence="2">VOC family protein</fullName>
    </submittedName>
</protein>
<evidence type="ECO:0000313" key="3">
    <source>
        <dbReference type="Proteomes" id="UP000223913"/>
    </source>
</evidence>